<evidence type="ECO:0000313" key="2">
    <source>
        <dbReference type="Proteomes" id="UP001595839"/>
    </source>
</evidence>
<proteinExistence type="predicted"/>
<protein>
    <submittedName>
        <fullName evidence="1">Uncharacterized protein</fullName>
    </submittedName>
</protein>
<gene>
    <name evidence="1" type="ORF">ACFPIH_53650</name>
</gene>
<organism evidence="1 2">
    <name type="scientific">Streptomyces vulcanius</name>
    <dbReference type="NCBI Taxonomy" id="1441876"/>
    <lineage>
        <taxon>Bacteria</taxon>
        <taxon>Bacillati</taxon>
        <taxon>Actinomycetota</taxon>
        <taxon>Actinomycetes</taxon>
        <taxon>Kitasatosporales</taxon>
        <taxon>Streptomycetaceae</taxon>
        <taxon>Streptomyces</taxon>
    </lineage>
</organism>
<comment type="caution">
    <text evidence="1">The sequence shown here is derived from an EMBL/GenBank/DDBJ whole genome shotgun (WGS) entry which is preliminary data.</text>
</comment>
<dbReference type="EMBL" id="JBHSFK010000069">
    <property type="protein sequence ID" value="MFC4508144.1"/>
    <property type="molecule type" value="Genomic_DNA"/>
</dbReference>
<reference evidence="2" key="1">
    <citation type="journal article" date="2019" name="Int. J. Syst. Evol. Microbiol.">
        <title>The Global Catalogue of Microorganisms (GCM) 10K type strain sequencing project: providing services to taxonomists for standard genome sequencing and annotation.</title>
        <authorList>
            <consortium name="The Broad Institute Genomics Platform"/>
            <consortium name="The Broad Institute Genome Sequencing Center for Infectious Disease"/>
            <person name="Wu L."/>
            <person name="Ma J."/>
        </authorList>
    </citation>
    <scope>NUCLEOTIDE SEQUENCE [LARGE SCALE GENOMIC DNA]</scope>
    <source>
        <strain evidence="2">CGMCC 4.7177</strain>
    </source>
</reference>
<sequence>MEQFLRRLTRLEAGILDVLPLTRAENVRRIAEDADLPYKSLPEDVAEAIDLQRTRCAAEGQS</sequence>
<name>A0ABV9B7L9_9ACTN</name>
<evidence type="ECO:0000313" key="1">
    <source>
        <dbReference type="EMBL" id="MFC4508144.1"/>
    </source>
</evidence>
<accession>A0ABV9B7L9</accession>
<dbReference type="Proteomes" id="UP001595839">
    <property type="component" value="Unassembled WGS sequence"/>
</dbReference>
<keyword evidence="2" id="KW-1185">Reference proteome</keyword>
<dbReference type="RefSeq" id="WP_381187470.1">
    <property type="nucleotide sequence ID" value="NZ_JBHSFK010000069.1"/>
</dbReference>